<evidence type="ECO:0000256" key="2">
    <source>
        <dbReference type="ARBA" id="ARBA00008566"/>
    </source>
</evidence>
<dbReference type="InterPro" id="IPR004695">
    <property type="entry name" value="SLAC1/Mae1/Ssu1/TehA"/>
</dbReference>
<evidence type="ECO:0000256" key="5">
    <source>
        <dbReference type="ARBA" id="ARBA00022692"/>
    </source>
</evidence>
<accession>A0ABP8EJX4</accession>
<keyword evidence="6 8" id="KW-1133">Transmembrane helix</keyword>
<dbReference type="PANTHER" id="PTHR31686">
    <property type="match status" value="1"/>
</dbReference>
<evidence type="ECO:0000256" key="3">
    <source>
        <dbReference type="ARBA" id="ARBA00022448"/>
    </source>
</evidence>
<dbReference type="InterPro" id="IPR038665">
    <property type="entry name" value="Voltage-dep_anion_channel_sf"/>
</dbReference>
<dbReference type="PANTHER" id="PTHR31686:SF1">
    <property type="entry name" value="SULFITE EFFLUX PUMP SSU1"/>
    <property type="match status" value="1"/>
</dbReference>
<feature type="transmembrane region" description="Helical" evidence="8">
    <location>
        <begin position="103"/>
        <end position="125"/>
    </location>
</feature>
<dbReference type="Proteomes" id="UP001501586">
    <property type="component" value="Unassembled WGS sequence"/>
</dbReference>
<evidence type="ECO:0000256" key="1">
    <source>
        <dbReference type="ARBA" id="ARBA00004651"/>
    </source>
</evidence>
<protein>
    <submittedName>
        <fullName evidence="9">Tellurite resistance/C4-dicarboxylate transporter family protein</fullName>
    </submittedName>
</protein>
<keyword evidence="7 8" id="KW-0472">Membrane</keyword>
<feature type="transmembrane region" description="Helical" evidence="8">
    <location>
        <begin position="210"/>
        <end position="228"/>
    </location>
</feature>
<evidence type="ECO:0000313" key="10">
    <source>
        <dbReference type="Proteomes" id="UP001501586"/>
    </source>
</evidence>
<name>A0ABP8EJX4_9MICO</name>
<feature type="transmembrane region" description="Helical" evidence="8">
    <location>
        <begin position="169"/>
        <end position="198"/>
    </location>
</feature>
<evidence type="ECO:0000256" key="4">
    <source>
        <dbReference type="ARBA" id="ARBA00022475"/>
    </source>
</evidence>
<reference evidence="10" key="1">
    <citation type="journal article" date="2019" name="Int. J. Syst. Evol. Microbiol.">
        <title>The Global Catalogue of Microorganisms (GCM) 10K type strain sequencing project: providing services to taxonomists for standard genome sequencing and annotation.</title>
        <authorList>
            <consortium name="The Broad Institute Genomics Platform"/>
            <consortium name="The Broad Institute Genome Sequencing Center for Infectious Disease"/>
            <person name="Wu L."/>
            <person name="Ma J."/>
        </authorList>
    </citation>
    <scope>NUCLEOTIDE SEQUENCE [LARGE SCALE GENOMIC DNA]</scope>
    <source>
        <strain evidence="10">JCM 17458</strain>
    </source>
</reference>
<proteinExistence type="inferred from homology"/>
<feature type="transmembrane region" description="Helical" evidence="8">
    <location>
        <begin position="39"/>
        <end position="58"/>
    </location>
</feature>
<keyword evidence="5 8" id="KW-0812">Transmembrane</keyword>
<sequence>MGVLASTVRGLPPGYFALVMATGIVSLGLKLGGFEVGSAVLLVLAALAYTVLLVLFLARLMFCWREFSADVQNPQVSFGFFTFVAGSNVLAVRLAADGMATPAVALAIIGLAAWLAFGYVVPWAALLGQGERPGLQAVNGTWFIWSVASQSVAVSAAVLDTALPQFGNILGIVAVLSWSVGIVLYSGIAIYLSLRVIIHGIRPEDFQPQFWVAMGAMAIAVVAGSRIVGMSSTPMVDAIRTLAAGSSVVFWCFAAWLIPPLIAGGIWRHWIHRVPLRYEAGLWSIIFPLGMFAVASMSLGTADRLPIVEAVGDAWLWVAVAGWLLVAVSLAVRVVRSLRGRRASHRFVHKRANPVA</sequence>
<feature type="transmembrane region" description="Helical" evidence="8">
    <location>
        <begin position="78"/>
        <end position="96"/>
    </location>
</feature>
<feature type="transmembrane region" description="Helical" evidence="8">
    <location>
        <begin position="280"/>
        <end position="302"/>
    </location>
</feature>
<comment type="similarity">
    <text evidence="2">Belongs to the tellurite-resistance/dicarboxylate transporter (TDT) family.</text>
</comment>
<comment type="subcellular location">
    <subcellularLocation>
        <location evidence="1">Cell membrane</location>
        <topology evidence="1">Multi-pass membrane protein</topology>
    </subcellularLocation>
</comment>
<feature type="transmembrane region" description="Helical" evidence="8">
    <location>
        <begin position="248"/>
        <end position="268"/>
    </location>
</feature>
<dbReference type="CDD" id="cd09319">
    <property type="entry name" value="TDT_like_1"/>
    <property type="match status" value="1"/>
</dbReference>
<evidence type="ECO:0000256" key="6">
    <source>
        <dbReference type="ARBA" id="ARBA00022989"/>
    </source>
</evidence>
<comment type="caution">
    <text evidence="9">The sequence shown here is derived from an EMBL/GenBank/DDBJ whole genome shotgun (WGS) entry which is preliminary data.</text>
</comment>
<dbReference type="InterPro" id="IPR051629">
    <property type="entry name" value="Sulfite_efflux_TDT"/>
</dbReference>
<dbReference type="Pfam" id="PF03595">
    <property type="entry name" value="SLAC1"/>
    <property type="match status" value="1"/>
</dbReference>
<dbReference type="EMBL" id="BAABAZ010000006">
    <property type="protein sequence ID" value="GAA4284263.1"/>
    <property type="molecule type" value="Genomic_DNA"/>
</dbReference>
<keyword evidence="10" id="KW-1185">Reference proteome</keyword>
<evidence type="ECO:0000256" key="8">
    <source>
        <dbReference type="SAM" id="Phobius"/>
    </source>
</evidence>
<dbReference type="RefSeq" id="WP_236866087.1">
    <property type="nucleotide sequence ID" value="NZ_BAABAZ010000006.1"/>
</dbReference>
<evidence type="ECO:0000256" key="7">
    <source>
        <dbReference type="ARBA" id="ARBA00023136"/>
    </source>
</evidence>
<keyword evidence="3" id="KW-0813">Transport</keyword>
<feature type="transmembrane region" description="Helical" evidence="8">
    <location>
        <begin position="314"/>
        <end position="335"/>
    </location>
</feature>
<evidence type="ECO:0000313" key="9">
    <source>
        <dbReference type="EMBL" id="GAA4284263.1"/>
    </source>
</evidence>
<feature type="transmembrane region" description="Helical" evidence="8">
    <location>
        <begin position="14"/>
        <end position="32"/>
    </location>
</feature>
<keyword evidence="4" id="KW-1003">Cell membrane</keyword>
<dbReference type="Gene3D" id="1.50.10.150">
    <property type="entry name" value="Voltage-dependent anion channel"/>
    <property type="match status" value="1"/>
</dbReference>
<gene>
    <name evidence="9" type="ORF">GCM10022261_17940</name>
</gene>
<organism evidence="9 10">
    <name type="scientific">Brevibacterium daeguense</name>
    <dbReference type="NCBI Taxonomy" id="909936"/>
    <lineage>
        <taxon>Bacteria</taxon>
        <taxon>Bacillati</taxon>
        <taxon>Actinomycetota</taxon>
        <taxon>Actinomycetes</taxon>
        <taxon>Micrococcales</taxon>
        <taxon>Brevibacteriaceae</taxon>
        <taxon>Brevibacterium</taxon>
    </lineage>
</organism>